<dbReference type="InterPro" id="IPR003661">
    <property type="entry name" value="HisK_dim/P_dom"/>
</dbReference>
<evidence type="ECO:0000256" key="1">
    <source>
        <dbReference type="ARBA" id="ARBA00000085"/>
    </source>
</evidence>
<dbReference type="SMART" id="SM00387">
    <property type="entry name" value="HATPase_c"/>
    <property type="match status" value="1"/>
</dbReference>
<dbReference type="InterPro" id="IPR036890">
    <property type="entry name" value="HATPase_C_sf"/>
</dbReference>
<dbReference type="Pfam" id="PF13426">
    <property type="entry name" value="PAS_9"/>
    <property type="match status" value="1"/>
</dbReference>
<proteinExistence type="predicted"/>
<evidence type="ECO:0000313" key="11">
    <source>
        <dbReference type="Proteomes" id="UP001442494"/>
    </source>
</evidence>
<dbReference type="InterPro" id="IPR003594">
    <property type="entry name" value="HATPase_dom"/>
</dbReference>
<dbReference type="Gene3D" id="1.10.287.130">
    <property type="match status" value="1"/>
</dbReference>
<dbReference type="PANTHER" id="PTHR43065:SF50">
    <property type="entry name" value="HISTIDINE KINASE"/>
    <property type="match status" value="1"/>
</dbReference>
<organism evidence="10 11">
    <name type="scientific">Funiculus sociatus GB2-A5</name>
    <dbReference type="NCBI Taxonomy" id="2933946"/>
    <lineage>
        <taxon>Bacteria</taxon>
        <taxon>Bacillati</taxon>
        <taxon>Cyanobacteriota</taxon>
        <taxon>Cyanophyceae</taxon>
        <taxon>Coleofasciculales</taxon>
        <taxon>Coleofasciculaceae</taxon>
        <taxon>Funiculus</taxon>
    </lineage>
</organism>
<evidence type="ECO:0000259" key="9">
    <source>
        <dbReference type="PROSITE" id="PS50113"/>
    </source>
</evidence>
<dbReference type="Pfam" id="PF08448">
    <property type="entry name" value="PAS_4"/>
    <property type="match status" value="1"/>
</dbReference>
<dbReference type="InterPro" id="IPR000700">
    <property type="entry name" value="PAS-assoc_C"/>
</dbReference>
<feature type="domain" description="PAC" evidence="9">
    <location>
        <begin position="384"/>
        <end position="436"/>
    </location>
</feature>
<reference evidence="10 11" key="1">
    <citation type="submission" date="2022-04" db="EMBL/GenBank/DDBJ databases">
        <title>Positive selection, recombination, and allopatry shape intraspecific diversity of widespread and dominant cyanobacteria.</title>
        <authorList>
            <person name="Wei J."/>
            <person name="Shu W."/>
            <person name="Hu C."/>
        </authorList>
    </citation>
    <scope>NUCLEOTIDE SEQUENCE [LARGE SCALE GENOMIC DNA]</scope>
    <source>
        <strain evidence="10 11">GB2-A5</strain>
    </source>
</reference>
<dbReference type="RefSeq" id="WP_190418905.1">
    <property type="nucleotide sequence ID" value="NZ_JAMPKK010000005.1"/>
</dbReference>
<protein>
    <recommendedName>
        <fullName evidence="2">histidine kinase</fullName>
        <ecNumber evidence="2">2.7.13.3</ecNumber>
    </recommendedName>
</protein>
<comment type="catalytic activity">
    <reaction evidence="1">
        <text>ATP + protein L-histidine = ADP + protein N-phospho-L-histidine.</text>
        <dbReference type="EC" id="2.7.13.3"/>
    </reaction>
</comment>
<dbReference type="PROSITE" id="PS50109">
    <property type="entry name" value="HIS_KIN"/>
    <property type="match status" value="1"/>
</dbReference>
<evidence type="ECO:0000313" key="10">
    <source>
        <dbReference type="EMBL" id="MEP0863596.1"/>
    </source>
</evidence>
<feature type="domain" description="PAC" evidence="9">
    <location>
        <begin position="260"/>
        <end position="316"/>
    </location>
</feature>
<evidence type="ECO:0000256" key="2">
    <source>
        <dbReference type="ARBA" id="ARBA00012438"/>
    </source>
</evidence>
<accession>A0ABV0JJI2</accession>
<dbReference type="CDD" id="cd00130">
    <property type="entry name" value="PAS"/>
    <property type="match status" value="3"/>
</dbReference>
<name>A0ABV0JJI2_9CYAN</name>
<dbReference type="InterPro" id="IPR013656">
    <property type="entry name" value="PAS_4"/>
</dbReference>
<keyword evidence="4" id="KW-0418">Kinase</keyword>
<dbReference type="Gene3D" id="3.30.450.20">
    <property type="entry name" value="PAS domain"/>
    <property type="match status" value="3"/>
</dbReference>
<sequence length="745" mass="83418">MQINTSSQKLINEAALKQLEEALLMSEQRFHATFEQTVVGIAHIALDGGWLRVNKKFCKILGYSHEELLTLSLTDITHPDDIDIHLSSISQLLTGKIQTFSIEKRYIHKSGFCVWINLSQSLVLKPSGEPDYFIATIEDISRRKAAQEALDKANEQLELRVEERTAELKNTISSLSNAYAQVKRQISTSSEKQHQQIILDAMPAMIWFKDRENRILKINKAAAAWMGMNVEDIEGRSTYDIYPAQAAKYHQNDLEVINSKKPRLGIIEKIKTYSGENIWLNLDRVPWHDDEGNIGGVVVFARDITAQKQAEEALLLLRKAVESSSDAIAMTDINGTSIYHNHAFINLFGYTVDELNNTGGQAIVYTDSLVVQEVFSTVMKGDSWRGEVEIKTKSDRIVPISLRADAIKDKTGKIIGVVCICNDITKRKHAESQLKQQATQLEQTVRELQQTQSQLIQTEKLSSLGQLVAGVAHEINNPVSFIHGNLPHVWDYAEDLLGLVTLYQQEYPNPTPEILDEIEAIDLNFIRSDLPKMLSSIKVGTQRICEIVRSLRNFSRLDEAMMKGVDLHEGIDSTLMILHNRLRASPDHPGIQVIKEYGKLPLVECYAGPLNQVFMNLIGNAIDALEELVASRQLSIVNGKIADNPQIRIHTEVIEKDKVSIRIYDNGSGIPESVRNRLFDPFFTTKAVGKGTGLGLSISHSIIVQKHGGNLSCISAPGEGTEFIIEIPIYQPNQEPPHVLDETEI</sequence>
<keyword evidence="4" id="KW-0808">Transferase</keyword>
<keyword evidence="11" id="KW-1185">Reference proteome</keyword>
<feature type="domain" description="PAS" evidence="8">
    <location>
        <begin position="26"/>
        <end position="96"/>
    </location>
</feature>
<evidence type="ECO:0000256" key="5">
    <source>
        <dbReference type="ARBA" id="ARBA00023012"/>
    </source>
</evidence>
<feature type="coiled-coil region" evidence="6">
    <location>
        <begin position="427"/>
        <end position="461"/>
    </location>
</feature>
<dbReference type="SUPFAM" id="SSF55874">
    <property type="entry name" value="ATPase domain of HSP90 chaperone/DNA topoisomerase II/histidine kinase"/>
    <property type="match status" value="1"/>
</dbReference>
<dbReference type="InterPro" id="IPR000014">
    <property type="entry name" value="PAS"/>
</dbReference>
<dbReference type="InterPro" id="IPR004358">
    <property type="entry name" value="Sig_transdc_His_kin-like_C"/>
</dbReference>
<dbReference type="Pfam" id="PF02518">
    <property type="entry name" value="HATPase_c"/>
    <property type="match status" value="1"/>
</dbReference>
<dbReference type="NCBIfam" id="TIGR00229">
    <property type="entry name" value="sensory_box"/>
    <property type="match status" value="3"/>
</dbReference>
<evidence type="ECO:0000256" key="4">
    <source>
        <dbReference type="ARBA" id="ARBA00022777"/>
    </source>
</evidence>
<dbReference type="Proteomes" id="UP001442494">
    <property type="component" value="Unassembled WGS sequence"/>
</dbReference>
<evidence type="ECO:0000256" key="3">
    <source>
        <dbReference type="ARBA" id="ARBA00022553"/>
    </source>
</evidence>
<evidence type="ECO:0000256" key="6">
    <source>
        <dbReference type="SAM" id="Coils"/>
    </source>
</evidence>
<feature type="domain" description="PAS" evidence="8">
    <location>
        <begin position="191"/>
        <end position="242"/>
    </location>
</feature>
<keyword evidence="5" id="KW-0902">Two-component regulatory system</keyword>
<dbReference type="InterPro" id="IPR035965">
    <property type="entry name" value="PAS-like_dom_sf"/>
</dbReference>
<dbReference type="SUPFAM" id="SSF55785">
    <property type="entry name" value="PYP-like sensor domain (PAS domain)"/>
    <property type="match status" value="3"/>
</dbReference>
<dbReference type="InterPro" id="IPR013655">
    <property type="entry name" value="PAS_fold_3"/>
</dbReference>
<feature type="coiled-coil region" evidence="6">
    <location>
        <begin position="143"/>
        <end position="185"/>
    </location>
</feature>
<comment type="caution">
    <text evidence="10">The sequence shown here is derived from an EMBL/GenBank/DDBJ whole genome shotgun (WGS) entry which is preliminary data.</text>
</comment>
<feature type="domain" description="PAS" evidence="8">
    <location>
        <begin position="313"/>
        <end position="382"/>
    </location>
</feature>
<gene>
    <name evidence="10" type="ORF">NDI37_03835</name>
</gene>
<dbReference type="SMART" id="SM00091">
    <property type="entry name" value="PAS"/>
    <property type="match status" value="3"/>
</dbReference>
<dbReference type="PANTHER" id="PTHR43065">
    <property type="entry name" value="SENSOR HISTIDINE KINASE"/>
    <property type="match status" value="1"/>
</dbReference>
<evidence type="ECO:0000259" key="7">
    <source>
        <dbReference type="PROSITE" id="PS50109"/>
    </source>
</evidence>
<dbReference type="Gene3D" id="3.30.565.10">
    <property type="entry name" value="Histidine kinase-like ATPase, C-terminal domain"/>
    <property type="match status" value="1"/>
</dbReference>
<dbReference type="PROSITE" id="PS50113">
    <property type="entry name" value="PAC"/>
    <property type="match status" value="3"/>
</dbReference>
<keyword evidence="6" id="KW-0175">Coiled coil</keyword>
<dbReference type="Pfam" id="PF08447">
    <property type="entry name" value="PAS_3"/>
    <property type="match status" value="1"/>
</dbReference>
<dbReference type="PROSITE" id="PS50112">
    <property type="entry name" value="PAS"/>
    <property type="match status" value="3"/>
</dbReference>
<evidence type="ECO:0000259" key="8">
    <source>
        <dbReference type="PROSITE" id="PS50112"/>
    </source>
</evidence>
<dbReference type="EMBL" id="JAMPKK010000005">
    <property type="protein sequence ID" value="MEP0863596.1"/>
    <property type="molecule type" value="Genomic_DNA"/>
</dbReference>
<dbReference type="InterPro" id="IPR001610">
    <property type="entry name" value="PAC"/>
</dbReference>
<dbReference type="CDD" id="cd00082">
    <property type="entry name" value="HisKA"/>
    <property type="match status" value="1"/>
</dbReference>
<dbReference type="SUPFAM" id="SSF47384">
    <property type="entry name" value="Homodimeric domain of signal transducing histidine kinase"/>
    <property type="match status" value="1"/>
</dbReference>
<dbReference type="EC" id="2.7.13.3" evidence="2"/>
<dbReference type="PRINTS" id="PR00344">
    <property type="entry name" value="BCTRLSENSOR"/>
</dbReference>
<feature type="domain" description="Histidine kinase" evidence="7">
    <location>
        <begin position="470"/>
        <end position="731"/>
    </location>
</feature>
<feature type="domain" description="PAC" evidence="9">
    <location>
        <begin position="100"/>
        <end position="152"/>
    </location>
</feature>
<dbReference type="InterPro" id="IPR036097">
    <property type="entry name" value="HisK_dim/P_sf"/>
</dbReference>
<dbReference type="InterPro" id="IPR005467">
    <property type="entry name" value="His_kinase_dom"/>
</dbReference>
<dbReference type="SMART" id="SM00086">
    <property type="entry name" value="PAC"/>
    <property type="match status" value="3"/>
</dbReference>
<keyword evidence="3" id="KW-0597">Phosphoprotein</keyword>